<dbReference type="PANTHER" id="PTHR47099">
    <property type="entry name" value="METHYLCOBAMIDE:COM METHYLTRANSFERASE MTBA"/>
    <property type="match status" value="1"/>
</dbReference>
<organism evidence="2 4">
    <name type="scientific">Eisenbergiella tayi</name>
    <dbReference type="NCBI Taxonomy" id="1432052"/>
    <lineage>
        <taxon>Bacteria</taxon>
        <taxon>Bacillati</taxon>
        <taxon>Bacillota</taxon>
        <taxon>Clostridia</taxon>
        <taxon>Lachnospirales</taxon>
        <taxon>Lachnospiraceae</taxon>
        <taxon>Eisenbergiella</taxon>
    </lineage>
</organism>
<dbReference type="PANTHER" id="PTHR47099:SF1">
    <property type="entry name" value="METHYLCOBAMIDE:COM METHYLTRANSFERASE MTBA"/>
    <property type="match status" value="1"/>
</dbReference>
<evidence type="ECO:0000259" key="1">
    <source>
        <dbReference type="Pfam" id="PF01208"/>
    </source>
</evidence>
<evidence type="ECO:0000313" key="3">
    <source>
        <dbReference type="EMBL" id="ODR50180.1"/>
    </source>
</evidence>
<dbReference type="Proteomes" id="UP000094869">
    <property type="component" value="Unassembled WGS sequence"/>
</dbReference>
<dbReference type="Proteomes" id="UP000094067">
    <property type="component" value="Unassembled WGS sequence"/>
</dbReference>
<evidence type="ECO:0000313" key="5">
    <source>
        <dbReference type="Proteomes" id="UP000094869"/>
    </source>
</evidence>
<reference evidence="3 5" key="2">
    <citation type="submission" date="2016-08" db="EMBL/GenBank/DDBJ databases">
        <title>Characterization of Isolates of Eisenbergiella tayi Derived from Blood Cultures, Using Whole Genome Sequencing.</title>
        <authorList>
            <person name="Bernier A.-M."/>
            <person name="Burdz T."/>
            <person name="Wiebe D."/>
            <person name="Bernard K."/>
        </authorList>
    </citation>
    <scope>NUCLEOTIDE SEQUENCE [LARGE SCALE GENOMIC DNA]</scope>
    <source>
        <strain evidence="3 5">NML120146</strain>
    </source>
</reference>
<dbReference type="Pfam" id="PF01208">
    <property type="entry name" value="URO-D"/>
    <property type="match status" value="1"/>
</dbReference>
<dbReference type="GO" id="GO:0004853">
    <property type="term" value="F:uroporphyrinogen decarboxylase activity"/>
    <property type="evidence" value="ECO:0007669"/>
    <property type="project" value="InterPro"/>
</dbReference>
<gene>
    <name evidence="2" type="ORF">BEI61_03068</name>
    <name evidence="3" type="ORF">BEI63_24155</name>
</gene>
<proteinExistence type="predicted"/>
<reference evidence="2 4" key="1">
    <citation type="submission" date="2016-07" db="EMBL/GenBank/DDBJ databases">
        <title>Characterization of isolates of Eisenbergiella tayi derived from blood cultures, using whole genome sequencing.</title>
        <authorList>
            <person name="Burdz T."/>
            <person name="Wiebe D."/>
            <person name="Huynh C."/>
            <person name="Bernard K."/>
        </authorList>
    </citation>
    <scope>NUCLEOTIDE SEQUENCE [LARGE SCALE GENOMIC DNA]</scope>
    <source>
        <strain evidence="2 4">NML 110608</strain>
    </source>
</reference>
<evidence type="ECO:0000313" key="4">
    <source>
        <dbReference type="Proteomes" id="UP000094067"/>
    </source>
</evidence>
<comment type="caution">
    <text evidence="2">The sequence shown here is derived from an EMBL/GenBank/DDBJ whole genome shotgun (WGS) entry which is preliminary data.</text>
</comment>
<protein>
    <submittedName>
        <fullName evidence="2">Uroporphyrinogen decarboxylase (URO-D)</fullName>
    </submittedName>
</protein>
<dbReference type="AlphaFoldDB" id="A0A1E3AEM7"/>
<dbReference type="GO" id="GO:0006779">
    <property type="term" value="P:porphyrin-containing compound biosynthetic process"/>
    <property type="evidence" value="ECO:0007669"/>
    <property type="project" value="InterPro"/>
</dbReference>
<sequence length="351" mass="39830">MNFQPDYRHIVNAAYNREAVRLPLYEHIVSADVIGKITGKDFSFLYDGDDNDIREYFRLYCQFFRDYGYDVIPFECCIGQIMPGAGALGNCRITPAIRTRADFDAYPWDEIPDLFFEKNSRYFKALSHAMPEGMKAVGGVGNGVFEIVQDLTGYQNLCYISADDEELYSQLFQKAGQISRLIWTRFLEEFKDTYCLLRFGDDLGYKSNTLLSGDDIRTHILPQYRHIIDLVHAKGKPFLLHSCGCIFSIMEDLIACGINAKHSNEDQIAPFPYWVETYGDRIGNFGGIDLDVVCSASREEMKEYIGDVIRTCSGHGGFAFGSGNSIPDYVPAGGYVNMIEIVREIRGDYRT</sequence>
<dbReference type="InterPro" id="IPR052024">
    <property type="entry name" value="Methanogen_methyltrans"/>
</dbReference>
<dbReference type="EMBL" id="MEHD01000036">
    <property type="protein sequence ID" value="ODR50180.1"/>
    <property type="molecule type" value="Genomic_DNA"/>
</dbReference>
<dbReference type="SUPFAM" id="SSF51726">
    <property type="entry name" value="UROD/MetE-like"/>
    <property type="match status" value="1"/>
</dbReference>
<dbReference type="InterPro" id="IPR038071">
    <property type="entry name" value="UROD/MetE-like_sf"/>
</dbReference>
<feature type="domain" description="Uroporphyrinogen decarboxylase (URO-D)" evidence="1">
    <location>
        <begin position="92"/>
        <end position="344"/>
    </location>
</feature>
<name>A0A1E3AEM7_9FIRM</name>
<dbReference type="EMBL" id="MCGH01000002">
    <property type="protein sequence ID" value="ODM07178.1"/>
    <property type="molecule type" value="Genomic_DNA"/>
</dbReference>
<dbReference type="InterPro" id="IPR000257">
    <property type="entry name" value="Uroporphyrinogen_deCOase"/>
</dbReference>
<evidence type="ECO:0000313" key="2">
    <source>
        <dbReference type="EMBL" id="ODM07178.1"/>
    </source>
</evidence>
<dbReference type="RefSeq" id="WP_069152886.1">
    <property type="nucleotide sequence ID" value="NZ_DBFYTW010000314.1"/>
</dbReference>
<keyword evidence="5" id="KW-1185">Reference proteome</keyword>
<accession>A0A1E3AEM7</accession>
<dbReference type="Gene3D" id="3.20.20.210">
    <property type="match status" value="1"/>
</dbReference>